<proteinExistence type="predicted"/>
<dbReference type="EMBL" id="SELW01000645">
    <property type="protein sequence ID" value="TID16228.1"/>
    <property type="molecule type" value="Genomic_DNA"/>
</dbReference>
<gene>
    <name evidence="1" type="ORF">CANINC_004227</name>
</gene>
<accession>A0A4T0WWL1</accession>
<dbReference type="OrthoDB" id="4017072at2759"/>
<name>A0A4T0WWL1_9ASCO</name>
<protein>
    <submittedName>
        <fullName evidence="1">Uncharacterized protein</fullName>
    </submittedName>
</protein>
<dbReference type="AlphaFoldDB" id="A0A4T0WWL1"/>
<evidence type="ECO:0000313" key="2">
    <source>
        <dbReference type="Proteomes" id="UP000307173"/>
    </source>
</evidence>
<sequence length="673" mass="78796">MTKYFRKMNDTGIQHLISTLVDNNGINTIMSYNVKRSQSIENIFVVLLHIILKTQIKGYRNISVGIYINEAREKLKIKPSELYVSKEVIENSVFGKESTKRIIEDKDFQIGVELLKRKLHTLNGWKPNLESRDDNIMIWINSIFETNLSRCLMQLTKSKNIPDAILYNLLIRKPTNELESKYFFEFYKLYSSELNLLDQEKLFHLKKGDTKLDRNLIIPPLFNNLFQIALRQEVNTLPLLIDLFLNENNISSSNTLEQLSEMIWYLSFDHTGEHMSKPSRFYGIAQSQLIKAVNKMTEQNKDLEIDVTIMLGVSNLTFYKDYKKSFKMFKNAKRQFDHWQLEKFKPSDFKKIGGSKSQSKPLNEENSELLRNIKVDYNIKFLCNSVILLAVNAENKEMISQDLYNIFYKIEPDILAKYPEIWEFVVIKLNYHNLNHEHLINNLFTEYLKLHRTYGLHNYLVLDFIINNTTKSKTLDSLISNLELHDFDDNNLSHLISKYYKLASNNNDSECLEAARSLYKKAPFKSSRINSSYLLGESIFSPHDTYERYNSISDHFKITQLSIASLFVSVFKLVENDQYEHTLWEGQSPFDFAMKEFNKHICKAYGDTSDGLLYPNDNLLIIYIKILKVFQKTDELYTLIDTLVDLKYPLGVTLFKQYLDAVSDYLNAKVSLN</sequence>
<reference evidence="1 2" key="1">
    <citation type="journal article" date="2019" name="Front. Genet.">
        <title>Whole-Genome Sequencing of the Opportunistic Yeast Pathogen Candida inconspicua Uncovers Its Hybrid Origin.</title>
        <authorList>
            <person name="Mixao V."/>
            <person name="Hansen A.P."/>
            <person name="Saus E."/>
            <person name="Boekhout T."/>
            <person name="Lass-Florl C."/>
            <person name="Gabaldon T."/>
        </authorList>
    </citation>
    <scope>NUCLEOTIDE SEQUENCE [LARGE SCALE GENOMIC DNA]</scope>
    <source>
        <strain evidence="1 2">CBS 180</strain>
    </source>
</reference>
<dbReference type="Proteomes" id="UP000307173">
    <property type="component" value="Unassembled WGS sequence"/>
</dbReference>
<organism evidence="1 2">
    <name type="scientific">Pichia inconspicua</name>
    <dbReference type="NCBI Taxonomy" id="52247"/>
    <lineage>
        <taxon>Eukaryota</taxon>
        <taxon>Fungi</taxon>
        <taxon>Dikarya</taxon>
        <taxon>Ascomycota</taxon>
        <taxon>Saccharomycotina</taxon>
        <taxon>Pichiomycetes</taxon>
        <taxon>Pichiales</taxon>
        <taxon>Pichiaceae</taxon>
        <taxon>Pichia</taxon>
    </lineage>
</organism>
<keyword evidence="2" id="KW-1185">Reference proteome</keyword>
<comment type="caution">
    <text evidence="1">The sequence shown here is derived from an EMBL/GenBank/DDBJ whole genome shotgun (WGS) entry which is preliminary data.</text>
</comment>
<evidence type="ECO:0000313" key="1">
    <source>
        <dbReference type="EMBL" id="TID16228.1"/>
    </source>
</evidence>